<dbReference type="PANTHER" id="PTHR11014">
    <property type="entry name" value="PEPTIDASE M20 FAMILY MEMBER"/>
    <property type="match status" value="1"/>
</dbReference>
<name>A0ABW8T8U0_9CLOT</name>
<dbReference type="Gene3D" id="3.30.70.360">
    <property type="match status" value="1"/>
</dbReference>
<feature type="domain" description="Peptidase M20 dimerisation" evidence="1">
    <location>
        <begin position="185"/>
        <end position="285"/>
    </location>
</feature>
<dbReference type="Pfam" id="PF07687">
    <property type="entry name" value="M20_dimer"/>
    <property type="match status" value="1"/>
</dbReference>
<proteinExistence type="predicted"/>
<keyword evidence="3" id="KW-1185">Reference proteome</keyword>
<dbReference type="Pfam" id="PF01546">
    <property type="entry name" value="Peptidase_M20"/>
    <property type="match status" value="1"/>
</dbReference>
<evidence type="ECO:0000313" key="2">
    <source>
        <dbReference type="EMBL" id="MFL0248153.1"/>
    </source>
</evidence>
<dbReference type="EMBL" id="JBJHZZ010000013">
    <property type="protein sequence ID" value="MFL0248153.1"/>
    <property type="molecule type" value="Genomic_DNA"/>
</dbReference>
<comment type="caution">
    <text evidence="2">The sequence shown here is derived from an EMBL/GenBank/DDBJ whole genome shotgun (WGS) entry which is preliminary data.</text>
</comment>
<dbReference type="RefSeq" id="WP_406770582.1">
    <property type="nucleotide sequence ID" value="NZ_JBJHZZ010000013.1"/>
</dbReference>
<dbReference type="Gene3D" id="3.40.630.10">
    <property type="entry name" value="Zn peptidases"/>
    <property type="match status" value="1"/>
</dbReference>
<accession>A0ABW8T8U0</accession>
<evidence type="ECO:0000313" key="3">
    <source>
        <dbReference type="Proteomes" id="UP001623591"/>
    </source>
</evidence>
<dbReference type="PIRSF" id="PIRSF005962">
    <property type="entry name" value="Pept_M20D_amidohydro"/>
    <property type="match status" value="1"/>
</dbReference>
<dbReference type="InterPro" id="IPR017439">
    <property type="entry name" value="Amidohydrolase"/>
</dbReference>
<dbReference type="PANTHER" id="PTHR11014:SF63">
    <property type="entry name" value="METALLOPEPTIDASE, PUTATIVE (AFU_ORTHOLOGUE AFUA_6G09600)-RELATED"/>
    <property type="match status" value="1"/>
</dbReference>
<dbReference type="InterPro" id="IPR011650">
    <property type="entry name" value="Peptidase_M20_dimer"/>
</dbReference>
<evidence type="ECO:0000259" key="1">
    <source>
        <dbReference type="Pfam" id="PF07687"/>
    </source>
</evidence>
<dbReference type="SUPFAM" id="SSF55031">
    <property type="entry name" value="Bacterial exopeptidase dimerisation domain"/>
    <property type="match status" value="1"/>
</dbReference>
<dbReference type="Proteomes" id="UP001623591">
    <property type="component" value="Unassembled WGS sequence"/>
</dbReference>
<dbReference type="InterPro" id="IPR002933">
    <property type="entry name" value="Peptidase_M20"/>
</dbReference>
<gene>
    <name evidence="2" type="ORF">ACJDUG_14425</name>
</gene>
<protein>
    <submittedName>
        <fullName evidence="2">M20 family metallopeptidase</fullName>
    </submittedName>
</protein>
<dbReference type="CDD" id="cd03886">
    <property type="entry name" value="M20_Acy1"/>
    <property type="match status" value="1"/>
</dbReference>
<dbReference type="NCBIfam" id="TIGR01891">
    <property type="entry name" value="amidohydrolases"/>
    <property type="match status" value="1"/>
</dbReference>
<dbReference type="SUPFAM" id="SSF53187">
    <property type="entry name" value="Zn-dependent exopeptidases"/>
    <property type="match status" value="1"/>
</dbReference>
<dbReference type="InterPro" id="IPR036264">
    <property type="entry name" value="Bact_exopeptidase_dim_dom"/>
</dbReference>
<organism evidence="2 3">
    <name type="scientific">Candidatus Clostridium stratigraminis</name>
    <dbReference type="NCBI Taxonomy" id="3381661"/>
    <lineage>
        <taxon>Bacteria</taxon>
        <taxon>Bacillati</taxon>
        <taxon>Bacillota</taxon>
        <taxon>Clostridia</taxon>
        <taxon>Eubacteriales</taxon>
        <taxon>Clostridiaceae</taxon>
        <taxon>Clostridium</taxon>
    </lineage>
</organism>
<reference evidence="2 3" key="1">
    <citation type="submission" date="2024-11" db="EMBL/GenBank/DDBJ databases">
        <authorList>
            <person name="Heng Y.C."/>
            <person name="Lim A.C.H."/>
            <person name="Lee J.K.Y."/>
            <person name="Kittelmann S."/>
        </authorList>
    </citation>
    <scope>NUCLEOTIDE SEQUENCE [LARGE SCALE GENOMIC DNA]</scope>
    <source>
        <strain evidence="2 3">WILCCON 0185</strain>
    </source>
</reference>
<sequence length="410" mass="45041">MNTLVKSAEALQSELVNHRQYFHRNPEVGLNLPITSEYVFKTLEEMGCKPQRITDSGIVVVLGKGTIDKTILIRGDMDALKIKEEADCLYKSENGNMHACGHDMHTTMLLGAAKLLKERENEIEGYVKLMFQPAEETMEGAHSMIEAGVLQNPRVDAAMMIHVMSGMPFPVGTIMVSGTGPTMAGCDWFKITIKGKGAHGAMPQTGVDPLNIMAHIYLGLQEIISREVDTTDTAVLTVGVMEGGTINNVIPDKAELRGTLRTFTKKNRDFIVNRIQEVAEGIAKTYRAEATIEFSNHAPAFISDAKSVEFAKEFLAEYFGEKSFIPMDLIMPGSKGMGSEDFAFISQEVPSITIMIGAGNSNDGYIYPMHHPKVFFDEAVLSKGAAVYAGYAIEWLKKINRLFESDIIGG</sequence>